<dbReference type="SMART" id="SM00102">
    <property type="entry name" value="ADF"/>
    <property type="match status" value="1"/>
</dbReference>
<dbReference type="InterPro" id="IPR029006">
    <property type="entry name" value="ADF-H/Gelsolin-like_dom_sf"/>
</dbReference>
<feature type="compositionally biased region" description="Low complexity" evidence="3">
    <location>
        <begin position="1"/>
        <end position="17"/>
    </location>
</feature>
<feature type="domain" description="ADF-H" evidence="4">
    <location>
        <begin position="1"/>
        <end position="130"/>
    </location>
</feature>
<dbReference type="InterPro" id="IPR017904">
    <property type="entry name" value="ADF/Cofilin"/>
</dbReference>
<keyword evidence="6" id="KW-1185">Reference proteome</keyword>
<protein>
    <recommendedName>
        <fullName evidence="4">ADF-H domain-containing protein</fullName>
    </recommendedName>
</protein>
<name>A0A8S1HTX7_9PELO</name>
<dbReference type="Gene3D" id="3.40.20.10">
    <property type="entry name" value="Severin"/>
    <property type="match status" value="1"/>
</dbReference>
<dbReference type="AlphaFoldDB" id="A0A8S1HTX7"/>
<dbReference type="GO" id="GO:0003779">
    <property type="term" value="F:actin binding"/>
    <property type="evidence" value="ECO:0007669"/>
    <property type="project" value="UniProtKB-KW"/>
</dbReference>
<evidence type="ECO:0000313" key="5">
    <source>
        <dbReference type="EMBL" id="CAD6197631.1"/>
    </source>
</evidence>
<dbReference type="OrthoDB" id="10249245at2759"/>
<dbReference type="InterPro" id="IPR002108">
    <property type="entry name" value="ADF-H"/>
</dbReference>
<comment type="caution">
    <text evidence="5">The sequence shown here is derived from an EMBL/GenBank/DDBJ whole genome shotgun (WGS) entry which is preliminary data.</text>
</comment>
<reference evidence="5" key="1">
    <citation type="submission" date="2020-10" db="EMBL/GenBank/DDBJ databases">
        <authorList>
            <person name="Kikuchi T."/>
        </authorList>
    </citation>
    <scope>NUCLEOTIDE SEQUENCE</scope>
    <source>
        <strain evidence="5">NKZ352</strain>
    </source>
</reference>
<evidence type="ECO:0000256" key="1">
    <source>
        <dbReference type="ARBA" id="ARBA00006844"/>
    </source>
</evidence>
<evidence type="ECO:0000256" key="3">
    <source>
        <dbReference type="SAM" id="MobiDB-lite"/>
    </source>
</evidence>
<feature type="region of interest" description="Disordered" evidence="3">
    <location>
        <begin position="120"/>
        <end position="141"/>
    </location>
</feature>
<dbReference type="PANTHER" id="PTHR11913">
    <property type="entry name" value="COFILIN-RELATED"/>
    <property type="match status" value="1"/>
</dbReference>
<dbReference type="Pfam" id="PF00241">
    <property type="entry name" value="Cofilin_ADF"/>
    <property type="match status" value="1"/>
</dbReference>
<evidence type="ECO:0000256" key="2">
    <source>
        <dbReference type="ARBA" id="ARBA00023203"/>
    </source>
</evidence>
<dbReference type="EMBL" id="CAJGYM010000100">
    <property type="protein sequence ID" value="CAD6197631.1"/>
    <property type="molecule type" value="Genomic_DNA"/>
</dbReference>
<feature type="region of interest" description="Disordered" evidence="3">
    <location>
        <begin position="1"/>
        <end position="27"/>
    </location>
</feature>
<evidence type="ECO:0000313" key="6">
    <source>
        <dbReference type="Proteomes" id="UP000835052"/>
    </source>
</evidence>
<feature type="compositionally biased region" description="Basic and acidic residues" evidence="3">
    <location>
        <begin position="123"/>
        <end position="133"/>
    </location>
</feature>
<dbReference type="GO" id="GO:0030042">
    <property type="term" value="P:actin filament depolymerization"/>
    <property type="evidence" value="ECO:0007669"/>
    <property type="project" value="InterPro"/>
</dbReference>
<accession>A0A8S1HTX7</accession>
<keyword evidence="2" id="KW-0009">Actin-binding</keyword>
<dbReference type="SUPFAM" id="SSF55753">
    <property type="entry name" value="Actin depolymerizing proteins"/>
    <property type="match status" value="1"/>
</dbReference>
<sequence length="156" mass="17416">MSCTTNTNTATSSSRSTRTTRRSSWRKVGEKAAPYSEFVEELKKLVEGGKECRYAAVDVEVTVQRQGAEGASKLSKVIFVQYCPDEAPVRRRMLYASSVRALKASLGLESLFQVQSLRHVRPRRESHQERPDGLPKNLSPFSVSKKTHKMAGLCVP</sequence>
<gene>
    <name evidence="5" type="ORF">CAUJ_LOCUS13540</name>
</gene>
<comment type="similarity">
    <text evidence="1">Belongs to the actin-binding proteins ADF family.</text>
</comment>
<dbReference type="PROSITE" id="PS51263">
    <property type="entry name" value="ADF_H"/>
    <property type="match status" value="1"/>
</dbReference>
<dbReference type="GO" id="GO:0015629">
    <property type="term" value="C:actin cytoskeleton"/>
    <property type="evidence" value="ECO:0007669"/>
    <property type="project" value="InterPro"/>
</dbReference>
<organism evidence="5 6">
    <name type="scientific">Caenorhabditis auriculariae</name>
    <dbReference type="NCBI Taxonomy" id="2777116"/>
    <lineage>
        <taxon>Eukaryota</taxon>
        <taxon>Metazoa</taxon>
        <taxon>Ecdysozoa</taxon>
        <taxon>Nematoda</taxon>
        <taxon>Chromadorea</taxon>
        <taxon>Rhabditida</taxon>
        <taxon>Rhabditina</taxon>
        <taxon>Rhabditomorpha</taxon>
        <taxon>Rhabditoidea</taxon>
        <taxon>Rhabditidae</taxon>
        <taxon>Peloderinae</taxon>
        <taxon>Caenorhabditis</taxon>
    </lineage>
</organism>
<dbReference type="Proteomes" id="UP000835052">
    <property type="component" value="Unassembled WGS sequence"/>
</dbReference>
<proteinExistence type="inferred from homology"/>
<evidence type="ECO:0000259" key="4">
    <source>
        <dbReference type="PROSITE" id="PS51263"/>
    </source>
</evidence>